<evidence type="ECO:0000256" key="6">
    <source>
        <dbReference type="SAM" id="Phobius"/>
    </source>
</evidence>
<dbReference type="InterPro" id="IPR001179">
    <property type="entry name" value="PPIase_FKBP_dom"/>
</dbReference>
<dbReference type="InterPro" id="IPR046357">
    <property type="entry name" value="PPIase_dom_sf"/>
</dbReference>
<keyword evidence="6" id="KW-1133">Transmembrane helix</keyword>
<dbReference type="SUPFAM" id="SSF54534">
    <property type="entry name" value="FKBP-like"/>
    <property type="match status" value="1"/>
</dbReference>
<dbReference type="PANTHER" id="PTHR45779">
    <property type="entry name" value="PEPTIDYLPROLYL ISOMERASE"/>
    <property type="match status" value="1"/>
</dbReference>
<feature type="transmembrane region" description="Helical" evidence="6">
    <location>
        <begin position="6"/>
        <end position="23"/>
    </location>
</feature>
<keyword evidence="2 4" id="KW-0697">Rotamase</keyword>
<gene>
    <name evidence="8" type="ORF">COV64_01940</name>
</gene>
<dbReference type="AlphaFoldDB" id="A0A2H0MNU9"/>
<dbReference type="Pfam" id="PF03891">
    <property type="entry name" value="DUF333"/>
    <property type="match status" value="1"/>
</dbReference>
<dbReference type="InterPro" id="IPR005590">
    <property type="entry name" value="DUF333"/>
</dbReference>
<evidence type="ECO:0000256" key="1">
    <source>
        <dbReference type="ARBA" id="ARBA00000971"/>
    </source>
</evidence>
<evidence type="ECO:0000256" key="4">
    <source>
        <dbReference type="PROSITE-ProRule" id="PRU00277"/>
    </source>
</evidence>
<dbReference type="Pfam" id="PF00254">
    <property type="entry name" value="FKBP_C"/>
    <property type="match status" value="1"/>
</dbReference>
<organism evidence="8 9">
    <name type="scientific">Candidatus Nealsonbacteria bacterium CG11_big_fil_rev_8_21_14_0_20_39_9</name>
    <dbReference type="NCBI Taxonomy" id="1974715"/>
    <lineage>
        <taxon>Bacteria</taxon>
        <taxon>Candidatus Nealsoniibacteriota</taxon>
    </lineage>
</organism>
<evidence type="ECO:0000313" key="8">
    <source>
        <dbReference type="EMBL" id="PIQ98329.1"/>
    </source>
</evidence>
<keyword evidence="3 4" id="KW-0413">Isomerase</keyword>
<name>A0A2H0MNU9_9BACT</name>
<dbReference type="PROSITE" id="PS50059">
    <property type="entry name" value="FKBP_PPIASE"/>
    <property type="match status" value="1"/>
</dbReference>
<comment type="caution">
    <text evidence="8">The sequence shown here is derived from an EMBL/GenBank/DDBJ whole genome shotgun (WGS) entry which is preliminary data.</text>
</comment>
<dbReference type="EC" id="5.2.1.8" evidence="5"/>
<comment type="catalytic activity">
    <reaction evidence="1 4 5">
        <text>[protein]-peptidylproline (omega=180) = [protein]-peptidylproline (omega=0)</text>
        <dbReference type="Rhea" id="RHEA:16237"/>
        <dbReference type="Rhea" id="RHEA-COMP:10747"/>
        <dbReference type="Rhea" id="RHEA-COMP:10748"/>
        <dbReference type="ChEBI" id="CHEBI:83833"/>
        <dbReference type="ChEBI" id="CHEBI:83834"/>
        <dbReference type="EC" id="5.2.1.8"/>
    </reaction>
</comment>
<evidence type="ECO:0000313" key="9">
    <source>
        <dbReference type="Proteomes" id="UP000229381"/>
    </source>
</evidence>
<evidence type="ECO:0000259" key="7">
    <source>
        <dbReference type="PROSITE" id="PS50059"/>
    </source>
</evidence>
<evidence type="ECO:0000256" key="2">
    <source>
        <dbReference type="ARBA" id="ARBA00023110"/>
    </source>
</evidence>
<proteinExistence type="inferred from homology"/>
<dbReference type="FunFam" id="3.10.50.40:FF:000006">
    <property type="entry name" value="Peptidyl-prolyl cis-trans isomerase"/>
    <property type="match status" value="1"/>
</dbReference>
<dbReference type="GO" id="GO:0003755">
    <property type="term" value="F:peptidyl-prolyl cis-trans isomerase activity"/>
    <property type="evidence" value="ECO:0007669"/>
    <property type="project" value="UniProtKB-UniRule"/>
</dbReference>
<dbReference type="InterPro" id="IPR044609">
    <property type="entry name" value="FKBP2/11"/>
</dbReference>
<reference evidence="8 9" key="1">
    <citation type="submission" date="2017-09" db="EMBL/GenBank/DDBJ databases">
        <title>Depth-based differentiation of microbial function through sediment-hosted aquifers and enrichment of novel symbionts in the deep terrestrial subsurface.</title>
        <authorList>
            <person name="Probst A.J."/>
            <person name="Ladd B."/>
            <person name="Jarett J.K."/>
            <person name="Geller-Mcgrath D.E."/>
            <person name="Sieber C.M."/>
            <person name="Emerson J.B."/>
            <person name="Anantharaman K."/>
            <person name="Thomas B.C."/>
            <person name="Malmstrom R."/>
            <person name="Stieglmeier M."/>
            <person name="Klingl A."/>
            <person name="Woyke T."/>
            <person name="Ryan C.M."/>
            <person name="Banfield J.F."/>
        </authorList>
    </citation>
    <scope>NUCLEOTIDE SEQUENCE [LARGE SCALE GENOMIC DNA]</scope>
    <source>
        <strain evidence="8">CG11_big_fil_rev_8_21_14_0_20_39_9</strain>
    </source>
</reference>
<feature type="domain" description="PPIase FKBP-type" evidence="7">
    <location>
        <begin position="104"/>
        <end position="192"/>
    </location>
</feature>
<dbReference type="Gene3D" id="3.10.50.40">
    <property type="match status" value="1"/>
</dbReference>
<dbReference type="PANTHER" id="PTHR45779:SF7">
    <property type="entry name" value="PEPTIDYLPROLYL ISOMERASE"/>
    <property type="match status" value="1"/>
</dbReference>
<evidence type="ECO:0000256" key="3">
    <source>
        <dbReference type="ARBA" id="ARBA00023235"/>
    </source>
</evidence>
<protein>
    <recommendedName>
        <fullName evidence="5">Peptidyl-prolyl cis-trans isomerase</fullName>
        <ecNumber evidence="5">5.2.1.8</ecNumber>
    </recommendedName>
</protein>
<accession>A0A2H0MNU9</accession>
<dbReference type="Proteomes" id="UP000229381">
    <property type="component" value="Unassembled WGS sequence"/>
</dbReference>
<dbReference type="EMBL" id="PCWI01000044">
    <property type="protein sequence ID" value="PIQ98329.1"/>
    <property type="molecule type" value="Genomic_DNA"/>
</dbReference>
<sequence>MKKILIVVLVLIVVGLIYYFGFYEKGALEKEEKQPRLANPAAVYCEEQEGITENKTFKSGERGFCIFPDGSQCDEWDLYRGDCTKGQLKIEVLEEGSGELADTGDTASVHYTGTLEDGTKFDSSLDRGVPFSFTLGAGRVIAGWEQGVLGMKVGEKRKLIIVPELAYGETGAGNAIPPNATLIFEVELLEIK</sequence>
<keyword evidence="6" id="KW-0812">Transmembrane</keyword>
<keyword evidence="6" id="KW-0472">Membrane</keyword>
<evidence type="ECO:0000256" key="5">
    <source>
        <dbReference type="RuleBase" id="RU003915"/>
    </source>
</evidence>
<comment type="similarity">
    <text evidence="5">Belongs to the FKBP-type PPIase family.</text>
</comment>